<organism evidence="3">
    <name type="scientific">Diabrotica virgifera virgifera</name>
    <name type="common">western corn rootworm</name>
    <dbReference type="NCBI Taxonomy" id="50390"/>
    <lineage>
        <taxon>Eukaryota</taxon>
        <taxon>Metazoa</taxon>
        <taxon>Ecdysozoa</taxon>
        <taxon>Arthropoda</taxon>
        <taxon>Hexapoda</taxon>
        <taxon>Insecta</taxon>
        <taxon>Pterygota</taxon>
        <taxon>Neoptera</taxon>
        <taxon>Endopterygota</taxon>
        <taxon>Coleoptera</taxon>
        <taxon>Polyphaga</taxon>
        <taxon>Cucujiformia</taxon>
        <taxon>Chrysomeloidea</taxon>
        <taxon>Chrysomelidae</taxon>
        <taxon>Galerucinae</taxon>
        <taxon>Diabroticina</taxon>
        <taxon>Diabroticites</taxon>
        <taxon>Diabrotica</taxon>
    </lineage>
</organism>
<feature type="non-terminal residue" evidence="3">
    <location>
        <position position="265"/>
    </location>
</feature>
<proteinExistence type="predicted"/>
<gene>
    <name evidence="3" type="primary">LOC114347484</name>
</gene>
<evidence type="ECO:0000313" key="3">
    <source>
        <dbReference type="RefSeq" id="XP_028153981.1"/>
    </source>
</evidence>
<dbReference type="InterPro" id="IPR006580">
    <property type="entry name" value="Znf_TTF"/>
</dbReference>
<feature type="domain" description="TTF-type" evidence="2">
    <location>
        <begin position="166"/>
        <end position="255"/>
    </location>
</feature>
<accession>A0A6P7GW52</accession>
<dbReference type="RefSeq" id="XP_028153981.1">
    <property type="nucleotide sequence ID" value="XM_028298180.1"/>
</dbReference>
<feature type="region of interest" description="Disordered" evidence="1">
    <location>
        <begin position="84"/>
        <end position="103"/>
    </location>
</feature>
<dbReference type="InParanoid" id="A0A6P7GW52"/>
<dbReference type="SMART" id="SM00597">
    <property type="entry name" value="ZnF_TTF"/>
    <property type="match status" value="1"/>
</dbReference>
<protein>
    <submittedName>
        <fullName evidence="3">Zinc finger MYM-type protein 5-like</fullName>
    </submittedName>
</protein>
<reference evidence="3" key="1">
    <citation type="submission" date="2025-08" db="UniProtKB">
        <authorList>
            <consortium name="RefSeq"/>
        </authorList>
    </citation>
    <scope>IDENTIFICATION</scope>
    <source>
        <tissue evidence="3">Whole insect</tissue>
    </source>
</reference>
<dbReference type="AlphaFoldDB" id="A0A6P7GW52"/>
<evidence type="ECO:0000259" key="2">
    <source>
        <dbReference type="SMART" id="SM00597"/>
    </source>
</evidence>
<sequence>MKTGRKLVAVKTMLTSWNQNKKISKMFDTDDLNWETLCLQDLSNWLSGTQNRKRKAEKEEMAKKQSGSLSQFLKKFKSDVLPNDNCESNKTVTEPNLPGTSTSTQFVDDYSDHKVSSESMEDLEDIGKWPKVTEKIRVLLIEKGPLQTKLIKYQKDAKGRKFNNAYFNRKMENGETVLRTWLLYSQSLDSVFCFCCKIFATPESSNFTEGFQDWGNLSKALHRHETSRNHMKNFLKWKDLERELKNKTTIDCQEQIIADMERKHG</sequence>
<evidence type="ECO:0000256" key="1">
    <source>
        <dbReference type="SAM" id="MobiDB-lite"/>
    </source>
</evidence>
<name>A0A6P7GW52_DIAVI</name>
<feature type="compositionally biased region" description="Polar residues" evidence="1">
    <location>
        <begin position="85"/>
        <end position="103"/>
    </location>
</feature>